<keyword evidence="1" id="KW-1133">Transmembrane helix</keyword>
<dbReference type="PATRIC" id="fig|1358026.3.peg.1285"/>
<feature type="transmembrane region" description="Helical" evidence="1">
    <location>
        <begin position="27"/>
        <end position="52"/>
    </location>
</feature>
<evidence type="ECO:0000313" key="3">
    <source>
        <dbReference type="Proteomes" id="UP000016605"/>
    </source>
</evidence>
<name>U2RU92_LEIAQ</name>
<gene>
    <name evidence="2" type="ORF">N136_01511</name>
</gene>
<sequence>MRRGDIMQSAASESHGWGGLRRPALHLLWAVPVAILVSVPFAALSGLAWGAIGGCSPSFLGVDPEHLGLALVGCTGAAVVFMLPLLIVPWPTVRSARVILAIVAGVLYALGVAFVTHGQCPWLP</sequence>
<proteinExistence type="predicted"/>
<comment type="caution">
    <text evidence="2">The sequence shown here is derived from an EMBL/GenBank/DDBJ whole genome shotgun (WGS) entry which is preliminary data.</text>
</comment>
<keyword evidence="1" id="KW-0812">Transmembrane</keyword>
<reference evidence="2 3" key="1">
    <citation type="submission" date="2013-08" db="EMBL/GenBank/DDBJ databases">
        <authorList>
            <person name="Weinstock G."/>
            <person name="Sodergren E."/>
            <person name="Wylie T."/>
            <person name="Fulton L."/>
            <person name="Fulton R."/>
            <person name="Fronick C."/>
            <person name="O'Laughlin M."/>
            <person name="Godfrey J."/>
            <person name="Miner T."/>
            <person name="Herter B."/>
            <person name="Appelbaum E."/>
            <person name="Cordes M."/>
            <person name="Lek S."/>
            <person name="Wollam A."/>
            <person name="Pepin K.H."/>
            <person name="Palsikar V.B."/>
            <person name="Mitreva M."/>
            <person name="Wilson R.K."/>
        </authorList>
    </citation>
    <scope>NUCLEOTIDE SEQUENCE [LARGE SCALE GENOMIC DNA]</scope>
    <source>
        <strain evidence="2 3">ATCC 14665</strain>
    </source>
</reference>
<feature type="transmembrane region" description="Helical" evidence="1">
    <location>
        <begin position="98"/>
        <end position="116"/>
    </location>
</feature>
<evidence type="ECO:0000256" key="1">
    <source>
        <dbReference type="SAM" id="Phobius"/>
    </source>
</evidence>
<organism evidence="2 3">
    <name type="scientific">Leifsonia aquatica ATCC 14665</name>
    <dbReference type="NCBI Taxonomy" id="1358026"/>
    <lineage>
        <taxon>Bacteria</taxon>
        <taxon>Bacillati</taxon>
        <taxon>Actinomycetota</taxon>
        <taxon>Actinomycetes</taxon>
        <taxon>Micrococcales</taxon>
        <taxon>Microbacteriaceae</taxon>
        <taxon>Leifsonia</taxon>
    </lineage>
</organism>
<accession>U2RU92</accession>
<evidence type="ECO:0000313" key="2">
    <source>
        <dbReference type="EMBL" id="ERK72119.1"/>
    </source>
</evidence>
<dbReference type="AlphaFoldDB" id="U2RU92"/>
<dbReference type="HOGENOM" id="CLU_2001027_0_0_11"/>
<protein>
    <submittedName>
        <fullName evidence="2">Uncharacterized protein</fullName>
    </submittedName>
</protein>
<dbReference type="Proteomes" id="UP000016605">
    <property type="component" value="Unassembled WGS sequence"/>
</dbReference>
<dbReference type="EMBL" id="AWVQ01000185">
    <property type="protein sequence ID" value="ERK72119.1"/>
    <property type="molecule type" value="Genomic_DNA"/>
</dbReference>
<keyword evidence="1" id="KW-0472">Membrane</keyword>
<feature type="transmembrane region" description="Helical" evidence="1">
    <location>
        <begin position="67"/>
        <end position="86"/>
    </location>
</feature>